<reference evidence="4" key="1">
    <citation type="submission" date="2020-01" db="EMBL/GenBank/DDBJ databases">
        <title>Development of genomics and gene disruption for Polysphondylium violaceum indicates a role for the polyketide synthase stlB in stalk morphogenesis.</title>
        <authorList>
            <person name="Narita B."/>
            <person name="Kawabe Y."/>
            <person name="Kin K."/>
            <person name="Saito T."/>
            <person name="Gibbs R."/>
            <person name="Kuspa A."/>
            <person name="Muzny D."/>
            <person name="Queller D."/>
            <person name="Richards S."/>
            <person name="Strassman J."/>
            <person name="Sucgang R."/>
            <person name="Worley K."/>
            <person name="Schaap P."/>
        </authorList>
    </citation>
    <scope>NUCLEOTIDE SEQUENCE</scope>
    <source>
        <strain evidence="4">QSvi11</strain>
    </source>
</reference>
<protein>
    <recommendedName>
        <fullName evidence="6">ADP-ribosylation factor-related protein</fullName>
    </recommendedName>
</protein>
<keyword evidence="2 3" id="KW-0342">GTP-binding</keyword>
<proteinExistence type="predicted"/>
<comment type="caution">
    <text evidence="4">The sequence shown here is derived from an EMBL/GenBank/DDBJ whole genome shotgun (WGS) entry which is preliminary data.</text>
</comment>
<evidence type="ECO:0000256" key="1">
    <source>
        <dbReference type="ARBA" id="ARBA00022741"/>
    </source>
</evidence>
<gene>
    <name evidence="4" type="ORF">CYY_002746</name>
</gene>
<dbReference type="EMBL" id="AJWJ01000079">
    <property type="protein sequence ID" value="KAF2075943.1"/>
    <property type="molecule type" value="Genomic_DNA"/>
</dbReference>
<name>A0A8J4V1Z5_9MYCE</name>
<evidence type="ECO:0000313" key="5">
    <source>
        <dbReference type="Proteomes" id="UP000695562"/>
    </source>
</evidence>
<dbReference type="InterPro" id="IPR027417">
    <property type="entry name" value="P-loop_NTPase"/>
</dbReference>
<feature type="binding site" evidence="3">
    <location>
        <begin position="59"/>
        <end position="64"/>
    </location>
    <ligand>
        <name>GTP</name>
        <dbReference type="ChEBI" id="CHEBI:37565"/>
    </ligand>
</feature>
<evidence type="ECO:0000256" key="2">
    <source>
        <dbReference type="ARBA" id="ARBA00023134"/>
    </source>
</evidence>
<organism evidence="4 5">
    <name type="scientific">Polysphondylium violaceum</name>
    <dbReference type="NCBI Taxonomy" id="133409"/>
    <lineage>
        <taxon>Eukaryota</taxon>
        <taxon>Amoebozoa</taxon>
        <taxon>Evosea</taxon>
        <taxon>Eumycetozoa</taxon>
        <taxon>Dictyostelia</taxon>
        <taxon>Dictyosteliales</taxon>
        <taxon>Dictyosteliaceae</taxon>
        <taxon>Polysphondylium</taxon>
    </lineage>
</organism>
<dbReference type="InterPro" id="IPR024156">
    <property type="entry name" value="Small_GTPase_ARF"/>
</dbReference>
<dbReference type="GO" id="GO:0005525">
    <property type="term" value="F:GTP binding"/>
    <property type="evidence" value="ECO:0007669"/>
    <property type="project" value="UniProtKB-KW"/>
</dbReference>
<keyword evidence="5" id="KW-1185">Reference proteome</keyword>
<evidence type="ECO:0000313" key="4">
    <source>
        <dbReference type="EMBL" id="KAF2075943.1"/>
    </source>
</evidence>
<dbReference type="AlphaFoldDB" id="A0A8J4V1Z5"/>
<evidence type="ECO:0000256" key="3">
    <source>
        <dbReference type="PIRSR" id="PIRSR606689-1"/>
    </source>
</evidence>
<accession>A0A8J4V1Z5</accession>
<dbReference type="Gene3D" id="3.40.50.300">
    <property type="entry name" value="P-loop containing nucleotide triphosphate hydrolases"/>
    <property type="match status" value="1"/>
</dbReference>
<dbReference type="SUPFAM" id="SSF52540">
    <property type="entry name" value="P-loop containing nucleoside triphosphate hydrolases"/>
    <property type="match status" value="1"/>
</dbReference>
<evidence type="ECO:0008006" key="6">
    <source>
        <dbReference type="Google" id="ProtNLM"/>
    </source>
</evidence>
<dbReference type="Pfam" id="PF00025">
    <property type="entry name" value="Arf"/>
    <property type="match status" value="1"/>
</dbReference>
<dbReference type="GO" id="GO:0003924">
    <property type="term" value="F:GTPase activity"/>
    <property type="evidence" value="ECO:0007669"/>
    <property type="project" value="InterPro"/>
</dbReference>
<dbReference type="Proteomes" id="UP000695562">
    <property type="component" value="Unassembled WGS sequence"/>
</dbReference>
<sequence>MEIGSRDSILYKHYYQDCDAYIFIIDPEDRERNQLLKSEFSSIFHHDKRHIAPILIHINQKTRDENKTDYCFNQQQRQQIIQLLDLENIPKDWFISSISSSAIEKSDDGIAQGLEWLYCKLNK</sequence>
<dbReference type="InterPro" id="IPR006689">
    <property type="entry name" value="Small_GTPase_ARF/SAR"/>
</dbReference>
<keyword evidence="1 3" id="KW-0547">Nucleotide-binding</keyword>
<dbReference type="PANTHER" id="PTHR11711">
    <property type="entry name" value="ADP RIBOSYLATION FACTOR-RELATED"/>
    <property type="match status" value="1"/>
</dbReference>